<evidence type="ECO:0000313" key="2">
    <source>
        <dbReference type="Proteomes" id="UP000274046"/>
    </source>
</evidence>
<evidence type="ECO:0000313" key="1">
    <source>
        <dbReference type="EMBL" id="RNL51789.1"/>
    </source>
</evidence>
<reference evidence="1 2" key="1">
    <citation type="submission" date="2018-10" db="EMBL/GenBank/DDBJ databases">
        <title>Genome sequencing of Pedobacter jejuensis TNB23.</title>
        <authorList>
            <person name="Cho Y.-J."/>
            <person name="Cho A."/>
            <person name="Kim O.-S."/>
        </authorList>
    </citation>
    <scope>NUCLEOTIDE SEQUENCE [LARGE SCALE GENOMIC DNA]</scope>
    <source>
        <strain evidence="1 2">TNB23</strain>
    </source>
</reference>
<protein>
    <submittedName>
        <fullName evidence="1">Plasmid mobilization relaxosome protein MobC</fullName>
    </submittedName>
</protein>
<sequence>MSRRKAADQEQLLTHPIIVRVTEKVFKRLEKKQSESDCSTVGEVARRILSSQPIKSFYKDITLNPIMEELAIIRKELKAIGININQITRSFNQDKAETHRAFYVLKVADLYKKVDEKVDRLLVIISKLAERWLQK</sequence>
<organism evidence="1 2">
    <name type="scientific">Pedobacter jejuensis</name>
    <dbReference type="NCBI Taxonomy" id="1268550"/>
    <lineage>
        <taxon>Bacteria</taxon>
        <taxon>Pseudomonadati</taxon>
        <taxon>Bacteroidota</taxon>
        <taxon>Sphingobacteriia</taxon>
        <taxon>Sphingobacteriales</taxon>
        <taxon>Sphingobacteriaceae</taxon>
        <taxon>Pedobacter</taxon>
    </lineage>
</organism>
<dbReference type="AlphaFoldDB" id="A0A3N0BRZ7"/>
<dbReference type="RefSeq" id="WP_123206480.1">
    <property type="nucleotide sequence ID" value="NZ_RBEE01000028.1"/>
</dbReference>
<gene>
    <name evidence="1" type="primary">mobC</name>
    <name evidence="1" type="ORF">D7004_13940</name>
</gene>
<proteinExistence type="predicted"/>
<keyword evidence="2" id="KW-1185">Reference proteome</keyword>
<dbReference type="OrthoDB" id="678846at2"/>
<name>A0A3N0BRZ7_9SPHI</name>
<comment type="caution">
    <text evidence="1">The sequence shown here is derived from an EMBL/GenBank/DDBJ whole genome shotgun (WGS) entry which is preliminary data.</text>
</comment>
<accession>A0A3N0BRZ7</accession>
<dbReference type="EMBL" id="RBEE01000028">
    <property type="protein sequence ID" value="RNL51789.1"/>
    <property type="molecule type" value="Genomic_DNA"/>
</dbReference>
<dbReference type="Proteomes" id="UP000274046">
    <property type="component" value="Unassembled WGS sequence"/>
</dbReference>